<gene>
    <name evidence="5" type="ORF">WKV44_07920</name>
</gene>
<keyword evidence="3 5" id="KW-0378">Hydrolase</keyword>
<comment type="similarity">
    <text evidence="1">Belongs to the glycosyl hydrolase 3 family.</text>
</comment>
<dbReference type="PRINTS" id="PR00133">
    <property type="entry name" value="GLHYDRLASE3"/>
</dbReference>
<dbReference type="InterPro" id="IPR013783">
    <property type="entry name" value="Ig-like_fold"/>
</dbReference>
<dbReference type="InterPro" id="IPR036881">
    <property type="entry name" value="Glyco_hydro_3_C_sf"/>
</dbReference>
<evidence type="ECO:0000256" key="2">
    <source>
        <dbReference type="ARBA" id="ARBA00022729"/>
    </source>
</evidence>
<sequence>MAKEHVKRLLSELTVEEKASLMLHVTKPVDRLGLPAYNWWNEALHGVANSGEATVFPQAIGLAASFDDDLVGRVAEAISLEARAKFNEVGARDACRYGRGLTFWSPNINIYRDPRWGRGQETYGEDPFLTARLGKAFVKGLQGEDRNNLRVAACAKHYAVHSGPEGLRHTFDARVSEKDLRETYLPAFKALVEAGVEAVMGAYNRVNGEPACGSKRLLEDILRGEWGFDGHVVSDCWAIADFHQNHKVTSGPEESIAMALKSGCDLNCGNTYEHLLDALKKGLITEDDINRAVERLLTTLDRLGLLEEGSNPYSKIRLSDIDWQAHRALSLEAAEKSIVLLKNNGILPLDKSKLAAIYVTGPNAANVQALLGNYSGVSSRLVTILEGITGEAGPAISISYKVGVPLHGKKINPNDWATGVARYTDVTIAVLGRDTTVEGEEGDAIFSDNYADLKELEITEEQLEYLRKLKSMGKPVIAVILAGSPVSSPELYELADAVLYGWYPGQEGGNAIANILFGKKSPSGKLPITFPSSTAALPDFTDYSMRGRTYRYMEDGILFPFGFGLTYADIKPEEVKVQDAWNPDEALSLEAVLTNTSAIDAEEVVQVYASWKKDGLELPRWQLVGFKRTEVKANSKTTVKMDIAPDSLRWIDNTGHAIKPEGSIKLHIGLSSPLPEAWEKGAPRGIEKEIKIK</sequence>
<dbReference type="EMBL" id="JBCHKQ010000003">
    <property type="protein sequence ID" value="MEM5948470.1"/>
    <property type="molecule type" value="Genomic_DNA"/>
</dbReference>
<dbReference type="SUPFAM" id="SSF51445">
    <property type="entry name" value="(Trans)glycosidases"/>
    <property type="match status" value="1"/>
</dbReference>
<dbReference type="GO" id="GO:0016787">
    <property type="term" value="F:hydrolase activity"/>
    <property type="evidence" value="ECO:0007669"/>
    <property type="project" value="UniProtKB-KW"/>
</dbReference>
<dbReference type="InterPro" id="IPR036962">
    <property type="entry name" value="Glyco_hydro_3_N_sf"/>
</dbReference>
<dbReference type="Pfam" id="PF14310">
    <property type="entry name" value="Fn3-like"/>
    <property type="match status" value="1"/>
</dbReference>
<dbReference type="PANTHER" id="PTHR42721">
    <property type="entry name" value="SUGAR HYDROLASE-RELATED"/>
    <property type="match status" value="1"/>
</dbReference>
<evidence type="ECO:0000313" key="5">
    <source>
        <dbReference type="EMBL" id="MEM5948470.1"/>
    </source>
</evidence>
<dbReference type="PANTHER" id="PTHR42721:SF3">
    <property type="entry name" value="BETA-D-XYLOSIDASE 5-RELATED"/>
    <property type="match status" value="1"/>
</dbReference>
<dbReference type="Gene3D" id="2.60.40.10">
    <property type="entry name" value="Immunoglobulins"/>
    <property type="match status" value="1"/>
</dbReference>
<accession>A0ABU9UCT4</accession>
<protein>
    <submittedName>
        <fullName evidence="5">Glycoside hydrolase family 3 N-terminal domain-containing protein</fullName>
    </submittedName>
</protein>
<dbReference type="InterPro" id="IPR002772">
    <property type="entry name" value="Glyco_hydro_3_C"/>
</dbReference>
<dbReference type="InterPro" id="IPR017853">
    <property type="entry name" value="GH"/>
</dbReference>
<name>A0ABU9UCT4_9SPIR</name>
<dbReference type="Proteomes" id="UP001466331">
    <property type="component" value="Unassembled WGS sequence"/>
</dbReference>
<dbReference type="SUPFAM" id="SSF52279">
    <property type="entry name" value="Beta-D-glucan exohydrolase, C-terminal domain"/>
    <property type="match status" value="1"/>
</dbReference>
<dbReference type="SMART" id="SM01217">
    <property type="entry name" value="Fn3_like"/>
    <property type="match status" value="1"/>
</dbReference>
<keyword evidence="2" id="KW-0732">Signal</keyword>
<dbReference type="InterPro" id="IPR026891">
    <property type="entry name" value="Fn3-like"/>
</dbReference>
<dbReference type="Gene3D" id="3.40.50.1700">
    <property type="entry name" value="Glycoside hydrolase family 3 C-terminal domain"/>
    <property type="match status" value="1"/>
</dbReference>
<evidence type="ECO:0000256" key="1">
    <source>
        <dbReference type="ARBA" id="ARBA00005336"/>
    </source>
</evidence>
<reference evidence="5 6" key="1">
    <citation type="submission" date="2024-03" db="EMBL/GenBank/DDBJ databases">
        <title>Ignisphaera cupida sp. nov., a hyperthermophilic hydrolytic archaeon from a hot spring of Kamchatka, and proposal of Ignisphaeraceae fam. nov.</title>
        <authorList>
            <person name="Podosokorskaya O.A."/>
            <person name="Elcheninov A.G."/>
            <person name="Maltseva A.I."/>
            <person name="Zayulina K.S."/>
            <person name="Novikov A."/>
            <person name="Merkel A.Y."/>
        </authorList>
    </citation>
    <scope>NUCLEOTIDE SEQUENCE [LARGE SCALE GENOMIC DNA]</scope>
    <source>
        <strain evidence="5 6">38H-sp</strain>
    </source>
</reference>
<comment type="caution">
    <text evidence="5">The sequence shown here is derived from an EMBL/GenBank/DDBJ whole genome shotgun (WGS) entry which is preliminary data.</text>
</comment>
<dbReference type="InterPro" id="IPR001764">
    <property type="entry name" value="Glyco_hydro_3_N"/>
</dbReference>
<proteinExistence type="inferred from homology"/>
<dbReference type="Gene3D" id="3.20.20.300">
    <property type="entry name" value="Glycoside hydrolase, family 3, N-terminal domain"/>
    <property type="match status" value="1"/>
</dbReference>
<dbReference type="RefSeq" id="WP_420069915.1">
    <property type="nucleotide sequence ID" value="NZ_JBCHKQ010000003.1"/>
</dbReference>
<dbReference type="InterPro" id="IPR044993">
    <property type="entry name" value="BXL"/>
</dbReference>
<keyword evidence="6" id="KW-1185">Reference proteome</keyword>
<evidence type="ECO:0000256" key="3">
    <source>
        <dbReference type="ARBA" id="ARBA00022801"/>
    </source>
</evidence>
<feature type="domain" description="Fibronectin type III-like" evidence="4">
    <location>
        <begin position="603"/>
        <end position="672"/>
    </location>
</feature>
<dbReference type="Pfam" id="PF00933">
    <property type="entry name" value="Glyco_hydro_3"/>
    <property type="match status" value="1"/>
</dbReference>
<dbReference type="Pfam" id="PF01915">
    <property type="entry name" value="Glyco_hydro_3_C"/>
    <property type="match status" value="1"/>
</dbReference>
<organism evidence="5 6">
    <name type="scientific">Rarispira pelagica</name>
    <dbReference type="NCBI Taxonomy" id="3141764"/>
    <lineage>
        <taxon>Bacteria</taxon>
        <taxon>Pseudomonadati</taxon>
        <taxon>Spirochaetota</taxon>
        <taxon>Spirochaetia</taxon>
        <taxon>Winmispirales</taxon>
        <taxon>Winmispiraceae</taxon>
        <taxon>Rarispira</taxon>
    </lineage>
</organism>
<evidence type="ECO:0000259" key="4">
    <source>
        <dbReference type="SMART" id="SM01217"/>
    </source>
</evidence>
<evidence type="ECO:0000313" key="6">
    <source>
        <dbReference type="Proteomes" id="UP001466331"/>
    </source>
</evidence>